<evidence type="ECO:0000313" key="1">
    <source>
        <dbReference type="EMBL" id="MBE1496347.1"/>
    </source>
</evidence>
<dbReference type="InterPro" id="IPR016630">
    <property type="entry name" value="UCP015278"/>
</dbReference>
<sequence>MAKFKIPGNFVIDRVDLTAGEVAYGRRRGWLDDSAVAQIYEHKMRLGRALSGVEEKWALALSGDVASGGLPDLPLGDSGCDRELRAVWIYLSLAWIYQSNLTEDALLNVIEELYSDFEYPEEMEGFVKYMPPPVGGVGGIVGMIERLEAFLRYAEDLYRKR</sequence>
<dbReference type="RefSeq" id="WP_158104322.1">
    <property type="nucleotide sequence ID" value="NZ_JADBEG010000001.1"/>
</dbReference>
<evidence type="ECO:0000313" key="2">
    <source>
        <dbReference type="Proteomes" id="UP000631670"/>
    </source>
</evidence>
<protein>
    <submittedName>
        <fullName evidence="1">Uncharacterized protein</fullName>
    </submittedName>
</protein>
<dbReference type="Proteomes" id="UP000631670">
    <property type="component" value="Unassembled WGS sequence"/>
</dbReference>
<dbReference type="EMBL" id="JADBEG010000001">
    <property type="protein sequence ID" value="MBE1496347.1"/>
    <property type="molecule type" value="Genomic_DNA"/>
</dbReference>
<keyword evidence="2" id="KW-1185">Reference proteome</keyword>
<gene>
    <name evidence="1" type="ORF">H4696_003447</name>
</gene>
<dbReference type="Pfam" id="PF10004">
    <property type="entry name" value="DUF2247"/>
    <property type="match status" value="1"/>
</dbReference>
<accession>A0ABR9HZI1</accession>
<reference evidence="1 2" key="1">
    <citation type="submission" date="2020-10" db="EMBL/GenBank/DDBJ databases">
        <title>Sequencing the genomes of 1000 actinobacteria strains.</title>
        <authorList>
            <person name="Klenk H.-P."/>
        </authorList>
    </citation>
    <scope>NUCLEOTIDE SEQUENCE [LARGE SCALE GENOMIC DNA]</scope>
    <source>
        <strain evidence="1 2">DSM 44653</strain>
    </source>
</reference>
<comment type="caution">
    <text evidence="1">The sequence shown here is derived from an EMBL/GenBank/DDBJ whole genome shotgun (WGS) entry which is preliminary data.</text>
</comment>
<organism evidence="1 2">
    <name type="scientific">Amycolatopsis lexingtonensis</name>
    <dbReference type="NCBI Taxonomy" id="218822"/>
    <lineage>
        <taxon>Bacteria</taxon>
        <taxon>Bacillati</taxon>
        <taxon>Actinomycetota</taxon>
        <taxon>Actinomycetes</taxon>
        <taxon>Pseudonocardiales</taxon>
        <taxon>Pseudonocardiaceae</taxon>
        <taxon>Amycolatopsis</taxon>
    </lineage>
</organism>
<proteinExistence type="predicted"/>
<name>A0ABR9HZI1_9PSEU</name>